<proteinExistence type="predicted"/>
<dbReference type="GO" id="GO:0006529">
    <property type="term" value="P:asparagine biosynthetic process"/>
    <property type="evidence" value="ECO:0007669"/>
    <property type="project" value="InterPro"/>
</dbReference>
<dbReference type="SUPFAM" id="SSF52402">
    <property type="entry name" value="Adenine nucleotide alpha hydrolases-like"/>
    <property type="match status" value="1"/>
</dbReference>
<feature type="domain" description="Asparagine synthetase" evidence="3">
    <location>
        <begin position="31"/>
        <end position="154"/>
    </location>
</feature>
<sequence length="252" mass="28183">MISRINIDCSVFEYRLLDVLNRYVEKNRCECIALSGGIDTTLIAAIATFNGIELNGFYAYYVSGIPRDMPYVIYVSKKLNIPTEFISMDLEYIKSALNDVYRCISKGAHHELCVELRNDVVFYTVLKVAKEHGCSCIYTGSGGDEVFAGYGFMLWLPEEELEGYREKWGVGGRYPEIEIGKCLGVNVVAPYLSKEVLEEAMKIPARCLRGSGFEGKRILRNILSRFGMEFIGERVKTPAEAGAGTDSICITP</sequence>
<dbReference type="GO" id="GO:0005524">
    <property type="term" value="F:ATP binding"/>
    <property type="evidence" value="ECO:0007669"/>
    <property type="project" value="UniProtKB-KW"/>
</dbReference>
<dbReference type="CDD" id="cd01991">
    <property type="entry name" value="Asn_synthase_B_C"/>
    <property type="match status" value="1"/>
</dbReference>
<comment type="caution">
    <text evidence="4">The sequence shown here is derived from an EMBL/GenBank/DDBJ whole genome shotgun (WGS) entry which is preliminary data.</text>
</comment>
<gene>
    <name evidence="4" type="ORF">ENV14_00100</name>
</gene>
<name>A0A7C4BAR4_9CREN</name>
<dbReference type="Gene3D" id="3.40.50.620">
    <property type="entry name" value="HUPs"/>
    <property type="match status" value="1"/>
</dbReference>
<dbReference type="PANTHER" id="PTHR11772">
    <property type="entry name" value="ASPARAGINE SYNTHETASE"/>
    <property type="match status" value="1"/>
</dbReference>
<dbReference type="GO" id="GO:0005829">
    <property type="term" value="C:cytosol"/>
    <property type="evidence" value="ECO:0007669"/>
    <property type="project" value="TreeGrafter"/>
</dbReference>
<organism evidence="4">
    <name type="scientific">Ignisphaera aggregans</name>
    <dbReference type="NCBI Taxonomy" id="334771"/>
    <lineage>
        <taxon>Archaea</taxon>
        <taxon>Thermoproteota</taxon>
        <taxon>Thermoprotei</taxon>
        <taxon>Desulfurococcales</taxon>
        <taxon>Desulfurococcaceae</taxon>
        <taxon>Ignisphaera</taxon>
    </lineage>
</organism>
<dbReference type="PANTHER" id="PTHR11772:SF46">
    <property type="entry name" value="ASPARAGINE SYNTHETASE DOMAIN-CONTAINING PROTEIN"/>
    <property type="match status" value="1"/>
</dbReference>
<dbReference type="InterPro" id="IPR014729">
    <property type="entry name" value="Rossmann-like_a/b/a_fold"/>
</dbReference>
<protein>
    <submittedName>
        <fullName evidence="4">Asparagine synthase</fullName>
    </submittedName>
</protein>
<dbReference type="AlphaFoldDB" id="A0A7C4BAR4"/>
<evidence type="ECO:0000259" key="3">
    <source>
        <dbReference type="Pfam" id="PF00733"/>
    </source>
</evidence>
<dbReference type="Pfam" id="PF00733">
    <property type="entry name" value="Asn_synthase"/>
    <property type="match status" value="1"/>
</dbReference>
<evidence type="ECO:0000313" key="4">
    <source>
        <dbReference type="EMBL" id="HGI86793.1"/>
    </source>
</evidence>
<evidence type="ECO:0000256" key="2">
    <source>
        <dbReference type="ARBA" id="ARBA00022840"/>
    </source>
</evidence>
<accession>A0A7C4BAR4</accession>
<dbReference type="InterPro" id="IPR050795">
    <property type="entry name" value="Asn_Synthetase"/>
</dbReference>
<keyword evidence="1" id="KW-0547">Nucleotide-binding</keyword>
<dbReference type="InterPro" id="IPR001962">
    <property type="entry name" value="Asn_synthase"/>
</dbReference>
<dbReference type="EMBL" id="DTFF01000001">
    <property type="protein sequence ID" value="HGI86793.1"/>
    <property type="molecule type" value="Genomic_DNA"/>
</dbReference>
<dbReference type="GO" id="GO:0004066">
    <property type="term" value="F:asparagine synthase (glutamine-hydrolyzing) activity"/>
    <property type="evidence" value="ECO:0007669"/>
    <property type="project" value="InterPro"/>
</dbReference>
<keyword evidence="2" id="KW-0067">ATP-binding</keyword>
<evidence type="ECO:0000256" key="1">
    <source>
        <dbReference type="ARBA" id="ARBA00022741"/>
    </source>
</evidence>
<reference evidence="4" key="1">
    <citation type="journal article" date="2020" name="mSystems">
        <title>Genome- and Community-Level Interaction Insights into Carbon Utilization and Element Cycling Functions of Hydrothermarchaeota in Hydrothermal Sediment.</title>
        <authorList>
            <person name="Zhou Z."/>
            <person name="Liu Y."/>
            <person name="Xu W."/>
            <person name="Pan J."/>
            <person name="Luo Z.H."/>
            <person name="Li M."/>
        </authorList>
    </citation>
    <scope>NUCLEOTIDE SEQUENCE [LARGE SCALE GENOMIC DNA]</scope>
    <source>
        <strain evidence="4">SpSt-732</strain>
    </source>
</reference>